<accession>A0A1R1RSS4</accession>
<organism evidence="2 3">
    <name type="scientific">Bacillus swezeyi</name>
    <dbReference type="NCBI Taxonomy" id="1925020"/>
    <lineage>
        <taxon>Bacteria</taxon>
        <taxon>Bacillati</taxon>
        <taxon>Bacillota</taxon>
        <taxon>Bacilli</taxon>
        <taxon>Bacillales</taxon>
        <taxon>Bacillaceae</taxon>
        <taxon>Bacillus</taxon>
    </lineage>
</organism>
<keyword evidence="3" id="KW-1185">Reference proteome</keyword>
<reference evidence="1 4" key="2">
    <citation type="submission" date="2018-08" db="EMBL/GenBank/DDBJ databases">
        <title>Bacillus phenotypic plasticity.</title>
        <authorList>
            <person name="Hurtado E."/>
        </authorList>
    </citation>
    <scope>NUCLEOTIDE SEQUENCE [LARGE SCALE GENOMIC DNA]</scope>
    <source>
        <strain evidence="1 4">427</strain>
    </source>
</reference>
<dbReference type="AlphaFoldDB" id="A0A1R1RSS4"/>
<dbReference type="OrthoDB" id="2680434at2"/>
<dbReference type="Proteomes" id="UP000187367">
    <property type="component" value="Unassembled WGS sequence"/>
</dbReference>
<comment type="caution">
    <text evidence="2">The sequence shown here is derived from an EMBL/GenBank/DDBJ whole genome shotgun (WGS) entry which is preliminary data.</text>
</comment>
<dbReference type="EMBL" id="QSND01000002">
    <property type="protein sequence ID" value="KAA6450534.1"/>
    <property type="molecule type" value="Genomic_DNA"/>
</dbReference>
<evidence type="ECO:0000313" key="3">
    <source>
        <dbReference type="Proteomes" id="UP000187367"/>
    </source>
</evidence>
<evidence type="ECO:0000313" key="2">
    <source>
        <dbReference type="EMBL" id="OMI01641.1"/>
    </source>
</evidence>
<dbReference type="RefSeq" id="WP_076762070.1">
    <property type="nucleotide sequence ID" value="NZ_JARMDZ010000006.1"/>
</dbReference>
<proteinExistence type="predicted"/>
<dbReference type="Proteomes" id="UP000324326">
    <property type="component" value="Unassembled WGS sequence"/>
</dbReference>
<sequence>MANIEGQIMSGDFDDEMNVFSLKKIKQFQTQTSLKENQLQALQQYLKQHEHDEDGQIITLYDQMLVPLSQEDIKALLHDLSKVQSLYHE</sequence>
<reference evidence="2 3" key="1">
    <citation type="submission" date="2017-01" db="EMBL/GenBank/DDBJ databases">
        <title>Bacillus phylogenomics.</title>
        <authorList>
            <person name="Dunlap C."/>
        </authorList>
    </citation>
    <scope>NUCLEOTIDE SEQUENCE [LARGE SCALE GENOMIC DNA]</scope>
    <source>
        <strain evidence="2 3">NRRL B-41282</strain>
    </source>
</reference>
<evidence type="ECO:0000313" key="4">
    <source>
        <dbReference type="Proteomes" id="UP000324326"/>
    </source>
</evidence>
<gene>
    <name evidence="2" type="ORF">BW143_16970</name>
    <name evidence="1" type="ORF">DX927_06600</name>
</gene>
<name>A0A1R1RSS4_9BACI</name>
<protein>
    <submittedName>
        <fullName evidence="2">Uncharacterized protein</fullName>
    </submittedName>
</protein>
<evidence type="ECO:0000313" key="1">
    <source>
        <dbReference type="EMBL" id="KAA6450534.1"/>
    </source>
</evidence>
<dbReference type="EMBL" id="MTJL01000035">
    <property type="protein sequence ID" value="OMI01641.1"/>
    <property type="molecule type" value="Genomic_DNA"/>
</dbReference>
<accession>A0A1R1QE90</accession>